<organism evidence="1 2">
    <name type="scientific">Parasphingorhabdus flavimaris</name>
    <dbReference type="NCBI Taxonomy" id="266812"/>
    <lineage>
        <taxon>Bacteria</taxon>
        <taxon>Pseudomonadati</taxon>
        <taxon>Pseudomonadota</taxon>
        <taxon>Alphaproteobacteria</taxon>
        <taxon>Sphingomonadales</taxon>
        <taxon>Sphingomonadaceae</taxon>
        <taxon>Parasphingorhabdus</taxon>
    </lineage>
</organism>
<keyword evidence="2" id="KW-1185">Reference proteome</keyword>
<evidence type="ECO:0000313" key="1">
    <source>
        <dbReference type="EMBL" id="NVD27596.1"/>
    </source>
</evidence>
<dbReference type="Gene3D" id="3.30.70.2400">
    <property type="entry name" value="Uncharacterised protein PF13773, DUF4170"/>
    <property type="match status" value="1"/>
</dbReference>
<dbReference type="InterPro" id="IPR025226">
    <property type="entry name" value="DUF4170"/>
</dbReference>
<proteinExistence type="predicted"/>
<protein>
    <submittedName>
        <fullName evidence="1">DUF4170 domain-containing protein</fullName>
    </submittedName>
</protein>
<dbReference type="RefSeq" id="WP_176279106.1">
    <property type="nucleotide sequence ID" value="NZ_JABWMH010000002.1"/>
</dbReference>
<accession>A0ABX2N1X5</accession>
<gene>
    <name evidence="1" type="ORF">HUO14_06725</name>
</gene>
<evidence type="ECO:0000313" key="2">
    <source>
        <dbReference type="Proteomes" id="UP000652427"/>
    </source>
</evidence>
<sequence length="78" mass="8986">MNEERSKIHLVMGGRVKDPRGMEFVNLDKMDLVGVYPDYEAAEDAWRSKAQMTVDDAEMKYVVVHLHKLLEPDVPLEV</sequence>
<reference evidence="1 2" key="1">
    <citation type="submission" date="2020-06" db="EMBL/GenBank/DDBJ databases">
        <authorList>
            <person name="Kim S.-J."/>
            <person name="Park S.-J."/>
        </authorList>
    </citation>
    <scope>NUCLEOTIDE SEQUENCE [LARGE SCALE GENOMIC DNA]</scope>
    <source>
        <strain evidence="1 2">SW-151</strain>
    </source>
</reference>
<name>A0ABX2N1X5_9SPHN</name>
<comment type="caution">
    <text evidence="1">The sequence shown here is derived from an EMBL/GenBank/DDBJ whole genome shotgun (WGS) entry which is preliminary data.</text>
</comment>
<dbReference type="EMBL" id="JABWMH010000002">
    <property type="protein sequence ID" value="NVD27596.1"/>
    <property type="molecule type" value="Genomic_DNA"/>
</dbReference>
<dbReference type="Pfam" id="PF13773">
    <property type="entry name" value="DUF4170"/>
    <property type="match status" value="1"/>
</dbReference>
<dbReference type="Proteomes" id="UP000652427">
    <property type="component" value="Unassembled WGS sequence"/>
</dbReference>